<dbReference type="Gene3D" id="3.60.15.10">
    <property type="entry name" value="Ribonuclease Z/Hydroxyacylglutathione hydrolase-like"/>
    <property type="match status" value="1"/>
</dbReference>
<protein>
    <submittedName>
        <fullName evidence="1">Uncharacterized protein</fullName>
    </submittedName>
</protein>
<reference evidence="1" key="1">
    <citation type="journal article" date="2014" name="Front. Microbiol.">
        <title>High frequency of phylogenetically diverse reductive dehalogenase-homologous genes in deep subseafloor sedimentary metagenomes.</title>
        <authorList>
            <person name="Kawai M."/>
            <person name="Futagami T."/>
            <person name="Toyoda A."/>
            <person name="Takaki Y."/>
            <person name="Nishi S."/>
            <person name="Hori S."/>
            <person name="Arai W."/>
            <person name="Tsubouchi T."/>
            <person name="Morono Y."/>
            <person name="Uchiyama I."/>
            <person name="Ito T."/>
            <person name="Fujiyama A."/>
            <person name="Inagaki F."/>
            <person name="Takami H."/>
        </authorList>
    </citation>
    <scope>NUCLEOTIDE SEQUENCE</scope>
    <source>
        <strain evidence="1">Expedition CK06-06</strain>
    </source>
</reference>
<dbReference type="AlphaFoldDB" id="X0XSJ7"/>
<dbReference type="PANTHER" id="PTHR46018">
    <property type="entry name" value="ZINC PHOSPHODIESTERASE ELAC PROTEIN 1"/>
    <property type="match status" value="1"/>
</dbReference>
<comment type="caution">
    <text evidence="1">The sequence shown here is derived from an EMBL/GenBank/DDBJ whole genome shotgun (WGS) entry which is preliminary data.</text>
</comment>
<name>X0XSJ7_9ZZZZ</name>
<dbReference type="PANTHER" id="PTHR46018:SF2">
    <property type="entry name" value="ZINC PHOSPHODIESTERASE ELAC PROTEIN 1"/>
    <property type="match status" value="1"/>
</dbReference>
<proteinExistence type="predicted"/>
<organism evidence="1">
    <name type="scientific">marine sediment metagenome</name>
    <dbReference type="NCBI Taxonomy" id="412755"/>
    <lineage>
        <taxon>unclassified sequences</taxon>
        <taxon>metagenomes</taxon>
        <taxon>ecological metagenomes</taxon>
    </lineage>
</organism>
<evidence type="ECO:0000313" key="1">
    <source>
        <dbReference type="EMBL" id="GAG38302.1"/>
    </source>
</evidence>
<dbReference type="InterPro" id="IPR036866">
    <property type="entry name" value="RibonucZ/Hydroxyglut_hydro"/>
</dbReference>
<accession>X0XSJ7</accession>
<dbReference type="Pfam" id="PF23023">
    <property type="entry name" value="Anti-Pycsar_Apyc1"/>
    <property type="match status" value="1"/>
</dbReference>
<sequence>MKIVFFGTTGAIQSKDNTNVSFSVVEKKLSILVDSSGNPVQYLKRAGIDPKKLDVLILTHFHTDHIYALPSLIHNLWLMKRKKPLSIISNQRANSGL</sequence>
<dbReference type="EMBL" id="BARS01044634">
    <property type="protein sequence ID" value="GAG38302.1"/>
    <property type="molecule type" value="Genomic_DNA"/>
</dbReference>
<dbReference type="SUPFAM" id="SSF56281">
    <property type="entry name" value="Metallo-hydrolase/oxidoreductase"/>
    <property type="match status" value="1"/>
</dbReference>
<gene>
    <name evidence="1" type="ORF">S01H1_67398</name>
</gene>
<feature type="non-terminal residue" evidence="1">
    <location>
        <position position="97"/>
    </location>
</feature>
<dbReference type="GO" id="GO:0042781">
    <property type="term" value="F:3'-tRNA processing endoribonuclease activity"/>
    <property type="evidence" value="ECO:0007669"/>
    <property type="project" value="TreeGrafter"/>
</dbReference>